<organism evidence="1 2">
    <name type="scientific">Daphnia magna</name>
    <dbReference type="NCBI Taxonomy" id="35525"/>
    <lineage>
        <taxon>Eukaryota</taxon>
        <taxon>Metazoa</taxon>
        <taxon>Ecdysozoa</taxon>
        <taxon>Arthropoda</taxon>
        <taxon>Crustacea</taxon>
        <taxon>Branchiopoda</taxon>
        <taxon>Diplostraca</taxon>
        <taxon>Cladocera</taxon>
        <taxon>Anomopoda</taxon>
        <taxon>Daphniidae</taxon>
        <taxon>Daphnia</taxon>
    </lineage>
</organism>
<evidence type="ECO:0000313" key="2">
    <source>
        <dbReference type="Proteomes" id="UP000076858"/>
    </source>
</evidence>
<dbReference type="Proteomes" id="UP000076858">
    <property type="component" value="Unassembled WGS sequence"/>
</dbReference>
<name>A0A164RAS6_9CRUS</name>
<keyword evidence="2" id="KW-1185">Reference proteome</keyword>
<sequence length="33" mass="3825">MFFFFGSKPDKSQTSPLTKRLAKTSKCCQENRI</sequence>
<evidence type="ECO:0000313" key="1">
    <source>
        <dbReference type="EMBL" id="KZS08482.1"/>
    </source>
</evidence>
<proteinExistence type="predicted"/>
<gene>
    <name evidence="1" type="ORF">APZ42_027134</name>
</gene>
<accession>A0A164RAS6</accession>
<comment type="caution">
    <text evidence="1">The sequence shown here is derived from an EMBL/GenBank/DDBJ whole genome shotgun (WGS) entry which is preliminary data.</text>
</comment>
<dbReference type="EMBL" id="LRGB01002190">
    <property type="protein sequence ID" value="KZS08482.1"/>
    <property type="molecule type" value="Genomic_DNA"/>
</dbReference>
<reference evidence="1 2" key="1">
    <citation type="submission" date="2016-03" db="EMBL/GenBank/DDBJ databases">
        <title>EvidentialGene: Evidence-directed Construction of Genes on Genomes.</title>
        <authorList>
            <person name="Gilbert D.G."/>
            <person name="Choi J.-H."/>
            <person name="Mockaitis K."/>
            <person name="Colbourne J."/>
            <person name="Pfrender M."/>
        </authorList>
    </citation>
    <scope>NUCLEOTIDE SEQUENCE [LARGE SCALE GENOMIC DNA]</scope>
    <source>
        <strain evidence="1 2">Xinb3</strain>
        <tissue evidence="1">Complete organism</tissue>
    </source>
</reference>
<protein>
    <submittedName>
        <fullName evidence="1">Uncharacterized protein</fullName>
    </submittedName>
</protein>
<dbReference type="AlphaFoldDB" id="A0A164RAS6"/>